<evidence type="ECO:0000259" key="6">
    <source>
        <dbReference type="Pfam" id="PF07687"/>
    </source>
</evidence>
<dbReference type="NCBIfam" id="NF006113">
    <property type="entry name" value="PRK08262.1-4"/>
    <property type="match status" value="1"/>
</dbReference>
<feature type="domain" description="Peptidase M20 dimerisation" evidence="6">
    <location>
        <begin position="242"/>
        <end position="386"/>
    </location>
</feature>
<dbReference type="Gene3D" id="1.10.150.900">
    <property type="match status" value="1"/>
</dbReference>
<dbReference type="PANTHER" id="PTHR45962">
    <property type="entry name" value="N-FATTY-ACYL-AMINO ACID SYNTHASE/HYDROLASE PM20D1"/>
    <property type="match status" value="1"/>
</dbReference>
<name>A0A4Y6Q061_PERCE</name>
<gene>
    <name evidence="7" type="ORF">FIV42_24990</name>
</gene>
<dbReference type="GO" id="GO:0005576">
    <property type="term" value="C:extracellular region"/>
    <property type="evidence" value="ECO:0007669"/>
    <property type="project" value="UniProtKB-ARBA"/>
</dbReference>
<dbReference type="GO" id="GO:0043604">
    <property type="term" value="P:amide biosynthetic process"/>
    <property type="evidence" value="ECO:0007669"/>
    <property type="project" value="UniProtKB-ARBA"/>
</dbReference>
<dbReference type="Pfam" id="PF01546">
    <property type="entry name" value="Peptidase_M20"/>
    <property type="match status" value="1"/>
</dbReference>
<dbReference type="GO" id="GO:0006520">
    <property type="term" value="P:amino acid metabolic process"/>
    <property type="evidence" value="ECO:0007669"/>
    <property type="project" value="UniProtKB-ARBA"/>
</dbReference>
<evidence type="ECO:0000256" key="5">
    <source>
        <dbReference type="ARBA" id="ARBA00022833"/>
    </source>
</evidence>
<comment type="similarity">
    <text evidence="1">Belongs to the peptidase M20A family.</text>
</comment>
<dbReference type="PANTHER" id="PTHR45962:SF1">
    <property type="entry name" value="N-FATTY-ACYL-AMINO ACID SYNTHASE_HYDROLASE PM20D1"/>
    <property type="match status" value="1"/>
</dbReference>
<dbReference type="InterPro" id="IPR002933">
    <property type="entry name" value="Peptidase_M20"/>
</dbReference>
<dbReference type="InterPro" id="IPR011650">
    <property type="entry name" value="Peptidase_M20_dimer"/>
</dbReference>
<keyword evidence="4" id="KW-0378">Hydrolase</keyword>
<evidence type="ECO:0000256" key="1">
    <source>
        <dbReference type="ARBA" id="ARBA00006247"/>
    </source>
</evidence>
<dbReference type="GO" id="GO:0008233">
    <property type="term" value="F:peptidase activity"/>
    <property type="evidence" value="ECO:0007669"/>
    <property type="project" value="UniProtKB-KW"/>
</dbReference>
<dbReference type="GO" id="GO:0006508">
    <property type="term" value="P:proteolysis"/>
    <property type="evidence" value="ECO:0007669"/>
    <property type="project" value="UniProtKB-KW"/>
</dbReference>
<accession>A0A4Y6Q061</accession>
<evidence type="ECO:0000256" key="3">
    <source>
        <dbReference type="ARBA" id="ARBA00022723"/>
    </source>
</evidence>
<dbReference type="Pfam" id="PF07687">
    <property type="entry name" value="M20_dimer"/>
    <property type="match status" value="1"/>
</dbReference>
<dbReference type="Gene3D" id="3.40.630.10">
    <property type="entry name" value="Zn peptidases"/>
    <property type="match status" value="1"/>
</dbReference>
<dbReference type="FunFam" id="3.40.630.10:FF:000027">
    <property type="entry name" value="N-fatty-acyl-amino acid synthase/hydrolase PM20D1"/>
    <property type="match status" value="1"/>
</dbReference>
<dbReference type="EMBL" id="CP041186">
    <property type="protein sequence ID" value="QDG53880.1"/>
    <property type="molecule type" value="Genomic_DNA"/>
</dbReference>
<dbReference type="OrthoDB" id="9809784at2"/>
<dbReference type="SUPFAM" id="SSF55031">
    <property type="entry name" value="Bacterial exopeptidase dimerisation domain"/>
    <property type="match status" value="1"/>
</dbReference>
<keyword evidence="3" id="KW-0479">Metal-binding</keyword>
<evidence type="ECO:0000313" key="8">
    <source>
        <dbReference type="Proteomes" id="UP000315995"/>
    </source>
</evidence>
<dbReference type="GO" id="GO:0046872">
    <property type="term" value="F:metal ion binding"/>
    <property type="evidence" value="ECO:0007669"/>
    <property type="project" value="UniProtKB-KW"/>
</dbReference>
<dbReference type="FunFam" id="1.10.150.900:FF:000003">
    <property type="entry name" value="N-fatty-acyl-amino acid synthase/hydrolase PM20D1"/>
    <property type="match status" value="1"/>
</dbReference>
<accession>A0A5B8YC26</accession>
<reference evidence="7 8" key="1">
    <citation type="submission" date="2019-06" db="EMBL/GenBank/DDBJ databases">
        <title>Persicimonas caeni gen. nov., sp. nov., a predatory bacterium isolated from solar saltern.</title>
        <authorList>
            <person name="Wang S."/>
        </authorList>
    </citation>
    <scope>NUCLEOTIDE SEQUENCE [LARGE SCALE GENOMIC DNA]</scope>
    <source>
        <strain evidence="7 8">YN101</strain>
    </source>
</reference>
<dbReference type="InterPro" id="IPR036264">
    <property type="entry name" value="Bact_exopeptidase_dim_dom"/>
</dbReference>
<keyword evidence="5" id="KW-0862">Zinc</keyword>
<evidence type="ECO:0000256" key="2">
    <source>
        <dbReference type="ARBA" id="ARBA00022670"/>
    </source>
</evidence>
<organism evidence="7 8">
    <name type="scientific">Persicimonas caeni</name>
    <dbReference type="NCBI Taxonomy" id="2292766"/>
    <lineage>
        <taxon>Bacteria</taxon>
        <taxon>Deltaproteobacteria</taxon>
        <taxon>Bradymonadales</taxon>
        <taxon>Bradymonadaceae</taxon>
        <taxon>Persicimonas</taxon>
    </lineage>
</organism>
<evidence type="ECO:0000313" key="7">
    <source>
        <dbReference type="EMBL" id="QDG53880.1"/>
    </source>
</evidence>
<keyword evidence="2" id="KW-0645">Protease</keyword>
<sequence length="492" mass="53955">MKKLVMTVLGGLTAAFVVLAAILLVRAAGVESVQPEVSAPQDLPEVDEGAVERLAGAVRIPTLSPAQYTDKQLAPFETLTDYLETSFPRVHAELDREKVGPCSLMYTWEGRDPEAKPAVLMSHLDVVPVEEGEEKDWTKPPFSGAVADGYVWGRGTLDIKAGVLGILEATETLLRAGAQPRHTFIFAFGCDEEIGGRRGAKEMAALLEKRGIEPAYVLDEGLVITEGMMPGVDKPVALVGLAEKGFMTLHLTAKAEGGHSSMPPNETAIGVLARAVKRLEDNQFDAELNAPARQMFEAVGPEMPMAMRVVFANLWLLEPVLIGQLEKKKQTNATVRTTTAVTIFNAGVQDNVLPKTARATVNFRIAPGQTRDDVMRHVEEVIDDERVEIQAAEGSFNSNPSPVSSSQTPAFEHVRRTTREIFGEETVVIPGLMVGGTDSRWFTDVADDVYRFIPMRLTADDTKRIHGVDERIGVENYKNIVRYYMQLMRAKK</sequence>
<dbReference type="AlphaFoldDB" id="A0A4Y6Q061"/>
<dbReference type="CDD" id="cd05674">
    <property type="entry name" value="M20_yscS"/>
    <property type="match status" value="1"/>
</dbReference>
<dbReference type="GO" id="GO:0016810">
    <property type="term" value="F:hydrolase activity, acting on carbon-nitrogen (but not peptide) bonds"/>
    <property type="evidence" value="ECO:0007669"/>
    <property type="project" value="UniProtKB-ARBA"/>
</dbReference>
<evidence type="ECO:0000256" key="4">
    <source>
        <dbReference type="ARBA" id="ARBA00022801"/>
    </source>
</evidence>
<proteinExistence type="inferred from homology"/>
<protein>
    <submittedName>
        <fullName evidence="7">M20 family peptidase</fullName>
    </submittedName>
</protein>
<dbReference type="GO" id="GO:0006629">
    <property type="term" value="P:lipid metabolic process"/>
    <property type="evidence" value="ECO:0007669"/>
    <property type="project" value="UniProtKB-ARBA"/>
</dbReference>
<dbReference type="Proteomes" id="UP000315995">
    <property type="component" value="Chromosome"/>
</dbReference>
<keyword evidence="8" id="KW-1185">Reference proteome</keyword>
<dbReference type="RefSeq" id="WP_141200334.1">
    <property type="nucleotide sequence ID" value="NZ_CP041186.1"/>
</dbReference>
<dbReference type="Gene3D" id="3.30.70.360">
    <property type="match status" value="1"/>
</dbReference>
<dbReference type="SUPFAM" id="SSF53187">
    <property type="entry name" value="Zn-dependent exopeptidases"/>
    <property type="match status" value="1"/>
</dbReference>
<dbReference type="InterPro" id="IPR047177">
    <property type="entry name" value="Pept_M20A"/>
</dbReference>